<dbReference type="GO" id="GO:0005634">
    <property type="term" value="C:nucleus"/>
    <property type="evidence" value="ECO:0007669"/>
    <property type="project" value="UniProtKB-SubCell"/>
</dbReference>
<evidence type="ECO:0000313" key="1">
    <source>
        <dbReference type="EMBL" id="OZF94931.1"/>
    </source>
</evidence>
<dbReference type="PROSITE" id="PS50114">
    <property type="entry name" value="GATA_ZN_FINGER_2"/>
    <property type="match status" value="1"/>
</dbReference>
<dbReference type="GO" id="GO:0008270">
    <property type="term" value="F:zinc ion binding"/>
    <property type="evidence" value="ECO:0007669"/>
    <property type="project" value="UniProtKB-KW"/>
</dbReference>
<dbReference type="CTD" id="9825757"/>
<dbReference type="eggNOG" id="KOG1601">
    <property type="taxonomic scope" value="Eukaryota"/>
</dbReference>
<dbReference type="EMBL" id="NMWX01000009">
    <property type="protein sequence ID" value="OZF94931.1"/>
    <property type="molecule type" value="Genomic_DNA"/>
</dbReference>
<dbReference type="GO" id="GO:0001714">
    <property type="term" value="P:endodermal cell fate specification"/>
    <property type="evidence" value="ECO:0007669"/>
    <property type="project" value="EnsemblMetazoa"/>
</dbReference>
<dbReference type="OrthoDB" id="5875732at2759"/>
<dbReference type="Pfam" id="PF00320">
    <property type="entry name" value="GATA"/>
    <property type="match status" value="1"/>
</dbReference>
<dbReference type="PRINTS" id="PR00619">
    <property type="entry name" value="GATAZNFINGER"/>
</dbReference>
<comment type="caution">
    <text evidence="1">The sequence shown here is derived from an EMBL/GenBank/DDBJ whole genome shotgun (WGS) entry which is preliminary data.</text>
</comment>
<accession>A0A261AA35</accession>
<keyword evidence="2" id="KW-1185">Reference proteome</keyword>
<gene>
    <name evidence="1" type="ORF">FL82_08631</name>
</gene>
<dbReference type="PANTHER" id="PTHR10071:SF336">
    <property type="entry name" value="GATA-TYPE DOMAIN-CONTAINING PROTEIN"/>
    <property type="match status" value="1"/>
</dbReference>
<feature type="non-terminal residue" evidence="1">
    <location>
        <position position="1"/>
    </location>
</feature>
<dbReference type="KEGG" id="crq:GCK72_018721"/>
<dbReference type="GO" id="GO:0000978">
    <property type="term" value="F:RNA polymerase II cis-regulatory region sequence-specific DNA binding"/>
    <property type="evidence" value="ECO:0007669"/>
    <property type="project" value="TreeGrafter"/>
</dbReference>
<dbReference type="Proteomes" id="UP000216624">
    <property type="component" value="Unassembled WGS sequence"/>
</dbReference>
<dbReference type="Gene3D" id="3.30.50.10">
    <property type="entry name" value="Erythroid Transcription Factor GATA-1, subunit A"/>
    <property type="match status" value="1"/>
</dbReference>
<name>A0A261AA35_CAERE</name>
<dbReference type="InterPro" id="IPR039355">
    <property type="entry name" value="Transcription_factor_GATA"/>
</dbReference>
<sequence>MYSHSFSSSSFSSSSTNSNSPPSTQMFGADNSMVQVYDQGYGTPAPQPGMPMVPPMNYHHFPQDMMTNQPFAMAPVDNGMMFYGQDQQQFPPMQYQMQPMVDQGIPQEFQQNYQQDMYQQVPDQLQVMNQDFNYMVNNEVLDDANNAYDFNKVPEQQQNENFNFGEVPARAPRRRCSKKKEKKVSTMHLNTSCSNCGTRETKLWRRNERGEPECNPCNLYERFKGEKRPQHLWNKPTIKRRRRPVAPIANEVNEEFGN</sequence>
<evidence type="ECO:0000313" key="2">
    <source>
        <dbReference type="Proteomes" id="UP000216624"/>
    </source>
</evidence>
<dbReference type="GO" id="GO:0007501">
    <property type="term" value="P:mesodermal cell fate specification"/>
    <property type="evidence" value="ECO:0007669"/>
    <property type="project" value="EnsemblMetazoa"/>
</dbReference>
<dbReference type="HOGENOM" id="CLU_1078641_0_0_1"/>
<proteinExistence type="predicted"/>
<organism evidence="1 2">
    <name type="scientific">Caenorhabditis remanei</name>
    <name type="common">Caenorhabditis vulgaris</name>
    <dbReference type="NCBI Taxonomy" id="31234"/>
    <lineage>
        <taxon>Eukaryota</taxon>
        <taxon>Metazoa</taxon>
        <taxon>Ecdysozoa</taxon>
        <taxon>Nematoda</taxon>
        <taxon>Chromadorea</taxon>
        <taxon>Rhabditida</taxon>
        <taxon>Rhabditina</taxon>
        <taxon>Rhabditomorpha</taxon>
        <taxon>Rhabditoidea</taxon>
        <taxon>Rhabditidae</taxon>
        <taxon>Peloderinae</taxon>
        <taxon>Caenorhabditis</taxon>
    </lineage>
</organism>
<protein>
    <submittedName>
        <fullName evidence="1">Uncharacterized protein</fullName>
    </submittedName>
</protein>
<dbReference type="GO" id="GO:0045944">
    <property type="term" value="P:positive regulation of transcription by RNA polymerase II"/>
    <property type="evidence" value="ECO:0007669"/>
    <property type="project" value="TreeGrafter"/>
</dbReference>
<dbReference type="OMA" id="KRPQHLW"/>
<dbReference type="SUPFAM" id="SSF57716">
    <property type="entry name" value="Glucocorticoid receptor-like (DNA-binding domain)"/>
    <property type="match status" value="1"/>
</dbReference>
<dbReference type="SMART" id="SM00401">
    <property type="entry name" value="ZnF_GATA"/>
    <property type="match status" value="1"/>
</dbReference>
<dbReference type="InterPro" id="IPR000679">
    <property type="entry name" value="Znf_GATA"/>
</dbReference>
<reference evidence="1" key="1">
    <citation type="submission" date="2017-08" db="EMBL/GenBank/DDBJ databases">
        <authorList>
            <person name="de Groot N.N."/>
        </authorList>
    </citation>
    <scope>NUCLEOTIDE SEQUENCE [LARGE SCALE GENOMIC DNA]</scope>
    <source>
        <strain evidence="1">PX439</strain>
    </source>
</reference>
<dbReference type="GO" id="GO:0000122">
    <property type="term" value="P:negative regulation of transcription by RNA polymerase II"/>
    <property type="evidence" value="ECO:0007669"/>
    <property type="project" value="TreeGrafter"/>
</dbReference>
<dbReference type="InterPro" id="IPR013088">
    <property type="entry name" value="Znf_NHR/GATA"/>
</dbReference>
<dbReference type="GO" id="GO:0000981">
    <property type="term" value="F:DNA-binding transcription factor activity, RNA polymerase II-specific"/>
    <property type="evidence" value="ECO:0007669"/>
    <property type="project" value="TreeGrafter"/>
</dbReference>
<dbReference type="CDD" id="cd00202">
    <property type="entry name" value="ZnF_GATA"/>
    <property type="match status" value="1"/>
</dbReference>
<dbReference type="STRING" id="31234.E3M0M7"/>
<dbReference type="PANTHER" id="PTHR10071">
    <property type="entry name" value="TRANSCRIPTION FACTOR GATA FAMILY MEMBER"/>
    <property type="match status" value="1"/>
</dbReference>